<dbReference type="Proteomes" id="UP001519460">
    <property type="component" value="Unassembled WGS sequence"/>
</dbReference>
<dbReference type="AlphaFoldDB" id="A0ABD0LTH1"/>
<evidence type="ECO:0000313" key="4">
    <source>
        <dbReference type="Proteomes" id="UP001519460"/>
    </source>
</evidence>
<proteinExistence type="predicted"/>
<organism evidence="3 4">
    <name type="scientific">Batillaria attramentaria</name>
    <dbReference type="NCBI Taxonomy" id="370345"/>
    <lineage>
        <taxon>Eukaryota</taxon>
        <taxon>Metazoa</taxon>
        <taxon>Spiralia</taxon>
        <taxon>Lophotrochozoa</taxon>
        <taxon>Mollusca</taxon>
        <taxon>Gastropoda</taxon>
        <taxon>Caenogastropoda</taxon>
        <taxon>Sorbeoconcha</taxon>
        <taxon>Cerithioidea</taxon>
        <taxon>Batillariidae</taxon>
        <taxon>Batillaria</taxon>
    </lineage>
</organism>
<keyword evidence="4" id="KW-1185">Reference proteome</keyword>
<feature type="domain" description="Ig-like" evidence="2">
    <location>
        <begin position="124"/>
        <end position="205"/>
    </location>
</feature>
<evidence type="ECO:0000256" key="1">
    <source>
        <dbReference type="SAM" id="SignalP"/>
    </source>
</evidence>
<accession>A0ABD0LTH1</accession>
<keyword evidence="1" id="KW-0732">Signal</keyword>
<reference evidence="3 4" key="1">
    <citation type="journal article" date="2023" name="Sci. Data">
        <title>Genome assembly of the Korean intertidal mud-creeper Batillaria attramentaria.</title>
        <authorList>
            <person name="Patra A.K."/>
            <person name="Ho P.T."/>
            <person name="Jun S."/>
            <person name="Lee S.J."/>
            <person name="Kim Y."/>
            <person name="Won Y.J."/>
        </authorList>
    </citation>
    <scope>NUCLEOTIDE SEQUENCE [LARGE SCALE GENOMIC DNA]</scope>
    <source>
        <strain evidence="3">Wonlab-2016</strain>
    </source>
</reference>
<dbReference type="InterPro" id="IPR007110">
    <property type="entry name" value="Ig-like_dom"/>
</dbReference>
<dbReference type="Gene3D" id="2.60.40.10">
    <property type="entry name" value="Immunoglobulins"/>
    <property type="match status" value="1"/>
</dbReference>
<evidence type="ECO:0000259" key="2">
    <source>
        <dbReference type="PROSITE" id="PS50835"/>
    </source>
</evidence>
<dbReference type="SUPFAM" id="SSF48726">
    <property type="entry name" value="Immunoglobulin"/>
    <property type="match status" value="2"/>
</dbReference>
<dbReference type="EMBL" id="JACVVK020000025">
    <property type="protein sequence ID" value="KAK7502635.1"/>
    <property type="molecule type" value="Genomic_DNA"/>
</dbReference>
<comment type="caution">
    <text evidence="3">The sequence shown here is derived from an EMBL/GenBank/DDBJ whole genome shotgun (WGS) entry which is preliminary data.</text>
</comment>
<dbReference type="SMART" id="SM00409">
    <property type="entry name" value="IG"/>
    <property type="match status" value="1"/>
</dbReference>
<evidence type="ECO:0000313" key="3">
    <source>
        <dbReference type="EMBL" id="KAK7502635.1"/>
    </source>
</evidence>
<name>A0ABD0LTH1_9CAEN</name>
<gene>
    <name evidence="3" type="ORF">BaRGS_00006210</name>
</gene>
<dbReference type="PROSITE" id="PS50835">
    <property type="entry name" value="IG_LIKE"/>
    <property type="match status" value="1"/>
</dbReference>
<feature type="signal peptide" evidence="1">
    <location>
        <begin position="1"/>
        <end position="21"/>
    </location>
</feature>
<feature type="chain" id="PRO_5044844970" description="Ig-like domain-containing protein" evidence="1">
    <location>
        <begin position="22"/>
        <end position="217"/>
    </location>
</feature>
<dbReference type="InterPro" id="IPR013783">
    <property type="entry name" value="Ig-like_fold"/>
</dbReference>
<dbReference type="InterPro" id="IPR036179">
    <property type="entry name" value="Ig-like_dom_sf"/>
</dbReference>
<sequence>MALHLLFASILLSLMQVPVVSKQTFPPRPTLVVVEPDGDIKLQFNAKIVLRCNLDTKIVYEYSFTSGTRTIPETNKGGPELVIPQLKRSDTGIYYCQAVSRILGSSPESNRILLEPYYPPCDIPTVPKLKSSASDPCAFTCSYTQKKPISSLISWHLYERRDRIKTQYQTNQTDTSVKFQCSGPGKYTCTLLTGEGESAYSNMITIAAEQAKTGKCD</sequence>
<dbReference type="CDD" id="cd00096">
    <property type="entry name" value="Ig"/>
    <property type="match status" value="1"/>
</dbReference>
<dbReference type="InterPro" id="IPR003599">
    <property type="entry name" value="Ig_sub"/>
</dbReference>
<protein>
    <recommendedName>
        <fullName evidence="2">Ig-like domain-containing protein</fullName>
    </recommendedName>
</protein>